<comment type="caution">
    <text evidence="3">The sequence shown here is derived from an EMBL/GenBank/DDBJ whole genome shotgun (WGS) entry which is preliminary data.</text>
</comment>
<evidence type="ECO:0000256" key="2">
    <source>
        <dbReference type="SAM" id="Phobius"/>
    </source>
</evidence>
<name>A0ABT0JT23_9ACTN</name>
<dbReference type="EMBL" id="JALKFT010000002">
    <property type="protein sequence ID" value="MCK9874710.1"/>
    <property type="molecule type" value="Genomic_DNA"/>
</dbReference>
<keyword evidence="2" id="KW-1133">Transmembrane helix</keyword>
<feature type="transmembrane region" description="Helical" evidence="2">
    <location>
        <begin position="62"/>
        <end position="93"/>
    </location>
</feature>
<feature type="compositionally biased region" description="Low complexity" evidence="1">
    <location>
        <begin position="206"/>
        <end position="222"/>
    </location>
</feature>
<keyword evidence="4" id="KW-1185">Reference proteome</keyword>
<feature type="compositionally biased region" description="Basic and acidic residues" evidence="1">
    <location>
        <begin position="187"/>
        <end position="199"/>
    </location>
</feature>
<feature type="region of interest" description="Disordered" evidence="1">
    <location>
        <begin position="152"/>
        <end position="239"/>
    </location>
</feature>
<keyword evidence="2" id="KW-0472">Membrane</keyword>
<feature type="transmembrane region" description="Helical" evidence="2">
    <location>
        <begin position="21"/>
        <end position="42"/>
    </location>
</feature>
<dbReference type="Proteomes" id="UP001201873">
    <property type="component" value="Unassembled WGS sequence"/>
</dbReference>
<evidence type="ECO:0000313" key="4">
    <source>
        <dbReference type="Proteomes" id="UP001201873"/>
    </source>
</evidence>
<gene>
    <name evidence="3" type="ORF">MXD59_02750</name>
</gene>
<sequence length="239" mass="25154">MSTPRLLDQPLVLDLLRRLSAAGGGAVLLCYGLVHLLVWPGAPTGTPGERYRWNGDTHLFGWLPAAVGWTLGAVLLAATVLGYVAAGAGLVGVPVLCRHHLGATATGCTASLGLYAVAWPGLEPDPTDFSAGPVISGLLLACVLATSWARRYPSSTGGGSPRPPANRGSTRARPNATADRTAPTFTDRWDGTDPWDRAVPRPGAQPRPVSEPRVVRPSSSRSRLSRADGSHRRRAHPVE</sequence>
<evidence type="ECO:0000313" key="3">
    <source>
        <dbReference type="EMBL" id="MCK9874710.1"/>
    </source>
</evidence>
<evidence type="ECO:0008006" key="5">
    <source>
        <dbReference type="Google" id="ProtNLM"/>
    </source>
</evidence>
<feature type="compositionally biased region" description="Basic and acidic residues" evidence="1">
    <location>
        <begin position="225"/>
        <end position="239"/>
    </location>
</feature>
<proteinExistence type="predicted"/>
<feature type="transmembrane region" description="Helical" evidence="2">
    <location>
        <begin position="130"/>
        <end position="149"/>
    </location>
</feature>
<accession>A0ABT0JT23</accession>
<keyword evidence="2" id="KW-0812">Transmembrane</keyword>
<dbReference type="RefSeq" id="WP_248823317.1">
    <property type="nucleotide sequence ID" value="NZ_JALKFT010000002.1"/>
</dbReference>
<organism evidence="3 4">
    <name type="scientific">Frankia umida</name>
    <dbReference type="NCBI Taxonomy" id="573489"/>
    <lineage>
        <taxon>Bacteria</taxon>
        <taxon>Bacillati</taxon>
        <taxon>Actinomycetota</taxon>
        <taxon>Actinomycetes</taxon>
        <taxon>Frankiales</taxon>
        <taxon>Frankiaceae</taxon>
        <taxon>Frankia</taxon>
    </lineage>
</organism>
<reference evidence="3 4" key="1">
    <citation type="submission" date="2022-04" db="EMBL/GenBank/DDBJ databases">
        <title>Genome diversity in the genus Frankia.</title>
        <authorList>
            <person name="Carlos-Shanley C."/>
            <person name="Hahn D."/>
        </authorList>
    </citation>
    <scope>NUCLEOTIDE SEQUENCE [LARGE SCALE GENOMIC DNA]</scope>
    <source>
        <strain evidence="3 4">Ag45/Mut15</strain>
    </source>
</reference>
<evidence type="ECO:0000256" key="1">
    <source>
        <dbReference type="SAM" id="MobiDB-lite"/>
    </source>
</evidence>
<feature type="transmembrane region" description="Helical" evidence="2">
    <location>
        <begin position="100"/>
        <end position="118"/>
    </location>
</feature>
<protein>
    <recommendedName>
        <fullName evidence="5">Integral membrane protein</fullName>
    </recommendedName>
</protein>